<organism evidence="1 2">
    <name type="scientific">Paramuricea clavata</name>
    <name type="common">Red gorgonian</name>
    <name type="synonym">Violescent sea-whip</name>
    <dbReference type="NCBI Taxonomy" id="317549"/>
    <lineage>
        <taxon>Eukaryota</taxon>
        <taxon>Metazoa</taxon>
        <taxon>Cnidaria</taxon>
        <taxon>Anthozoa</taxon>
        <taxon>Octocorallia</taxon>
        <taxon>Malacalcyonacea</taxon>
        <taxon>Plexauridae</taxon>
        <taxon>Paramuricea</taxon>
    </lineage>
</organism>
<evidence type="ECO:0000313" key="1">
    <source>
        <dbReference type="EMBL" id="CAB3986098.1"/>
    </source>
</evidence>
<proteinExistence type="predicted"/>
<dbReference type="InterPro" id="IPR043502">
    <property type="entry name" value="DNA/RNA_pol_sf"/>
</dbReference>
<dbReference type="SUPFAM" id="SSF56672">
    <property type="entry name" value="DNA/RNA polymerases"/>
    <property type="match status" value="1"/>
</dbReference>
<name>A0A6S7G2E5_PARCT</name>
<sequence length="115" mass="13190">MFGITSAPEVYEHIIQQVLPGCEGVQNIADDIIVHGPKIELHDQRLTKVLEKLQEKGLTLNPEKYLDTIAEHLRKLTRTTTPFVWGEEQKSSFQELKDKMSSADSLAYFDKEVYK</sequence>
<dbReference type="Proteomes" id="UP001152795">
    <property type="component" value="Unassembled WGS sequence"/>
</dbReference>
<dbReference type="PANTHER" id="PTHR37984:SF11">
    <property type="entry name" value="INTEGRASE CATALYTIC DOMAIN-CONTAINING PROTEIN"/>
    <property type="match status" value="1"/>
</dbReference>
<keyword evidence="2" id="KW-1185">Reference proteome</keyword>
<accession>A0A6S7G2E5</accession>
<evidence type="ECO:0000313" key="2">
    <source>
        <dbReference type="Proteomes" id="UP001152795"/>
    </source>
</evidence>
<gene>
    <name evidence="1" type="ORF">PACLA_8A034035</name>
</gene>
<dbReference type="AlphaFoldDB" id="A0A6S7G2E5"/>
<dbReference type="InterPro" id="IPR043128">
    <property type="entry name" value="Rev_trsase/Diguanyl_cyclase"/>
</dbReference>
<dbReference type="EMBL" id="CACRXK020000963">
    <property type="protein sequence ID" value="CAB3986098.1"/>
    <property type="molecule type" value="Genomic_DNA"/>
</dbReference>
<comment type="caution">
    <text evidence="1">The sequence shown here is derived from an EMBL/GenBank/DDBJ whole genome shotgun (WGS) entry which is preliminary data.</text>
</comment>
<protein>
    <submittedName>
        <fullName evidence="1">Uncharacterized protein</fullName>
    </submittedName>
</protein>
<dbReference type="PANTHER" id="PTHR37984">
    <property type="entry name" value="PROTEIN CBG26694"/>
    <property type="match status" value="1"/>
</dbReference>
<reference evidence="1" key="1">
    <citation type="submission" date="2020-04" db="EMBL/GenBank/DDBJ databases">
        <authorList>
            <person name="Alioto T."/>
            <person name="Alioto T."/>
            <person name="Gomez Garrido J."/>
        </authorList>
    </citation>
    <scope>NUCLEOTIDE SEQUENCE</scope>
    <source>
        <strain evidence="1">A484AB</strain>
    </source>
</reference>
<dbReference type="OrthoDB" id="425619at2759"/>
<dbReference type="InterPro" id="IPR050951">
    <property type="entry name" value="Retrovirus_Pol_polyprotein"/>
</dbReference>
<dbReference type="Gene3D" id="3.30.70.270">
    <property type="match status" value="2"/>
</dbReference>